<dbReference type="KEGG" id="glj:GKIL_0495"/>
<dbReference type="EMBL" id="CP003587">
    <property type="protein sequence ID" value="AGY56741.1"/>
    <property type="molecule type" value="Genomic_DNA"/>
</dbReference>
<keyword evidence="2" id="KW-1185">Reference proteome</keyword>
<accession>U5QCY3</accession>
<dbReference type="eggNOG" id="COG0451">
    <property type="taxonomic scope" value="Bacteria"/>
</dbReference>
<evidence type="ECO:0000313" key="2">
    <source>
        <dbReference type="Proteomes" id="UP000017396"/>
    </source>
</evidence>
<dbReference type="AlphaFoldDB" id="U5QCY3"/>
<organism evidence="1 2">
    <name type="scientific">Gloeobacter kilaueensis (strain ATCC BAA-2537 / CCAP 1431/1 / ULC 316 / JS1)</name>
    <dbReference type="NCBI Taxonomy" id="1183438"/>
    <lineage>
        <taxon>Bacteria</taxon>
        <taxon>Bacillati</taxon>
        <taxon>Cyanobacteriota</taxon>
        <taxon>Cyanophyceae</taxon>
        <taxon>Gloeobacterales</taxon>
        <taxon>Gloeobacteraceae</taxon>
        <taxon>Gloeobacter</taxon>
    </lineage>
</organism>
<dbReference type="OrthoDB" id="581467at2"/>
<dbReference type="HOGENOM" id="CLU_609368_0_0_3"/>
<evidence type="ECO:0000313" key="1">
    <source>
        <dbReference type="EMBL" id="AGY56741.1"/>
    </source>
</evidence>
<dbReference type="Proteomes" id="UP000017396">
    <property type="component" value="Chromosome"/>
</dbReference>
<gene>
    <name evidence="1" type="ORF">GKIL_0495</name>
</gene>
<proteinExistence type="predicted"/>
<reference evidence="1 2" key="1">
    <citation type="journal article" date="2013" name="PLoS ONE">
        <title>Cultivation and Complete Genome Sequencing of Gloeobacter kilaueensis sp. nov., from a Lava Cave in Kilauea Caldera, Hawai'i.</title>
        <authorList>
            <person name="Saw J.H."/>
            <person name="Schatz M."/>
            <person name="Brown M.V."/>
            <person name="Kunkel D.D."/>
            <person name="Foster J.S."/>
            <person name="Shick H."/>
            <person name="Christensen S."/>
            <person name="Hou S."/>
            <person name="Wan X."/>
            <person name="Donachie S.P."/>
        </authorList>
    </citation>
    <scope>NUCLEOTIDE SEQUENCE [LARGE SCALE GENOMIC DNA]</scope>
    <source>
        <strain evidence="2">JS</strain>
    </source>
</reference>
<sequence length="449" mass="48322">MIYSAQTSSHTGTRSGNNPYFLGRIVQEDLADLQQVVGALAFYQGTLYFAGIYIDRDIQDFRRIVRFEAATGEWRTVHASIAINTTINPSARKRPKDMLDIFFPDSVAEEQSKDKLSDALGVSLASEQAIWSGRSVFCSLLALPGGLLLASLSSPFGGTVLTSENGGTWQTHFEGNPAVGAFTFHQILPFAESWLALSTGLGKDPPPLLKAPSPTAAHWEALRLPNFKDQGNILASQAASFEQGLYLGTRNLDRGFQLLRLGTPDGQDCRAVLTSGAYIFTENQQVAALAELNGCLYVVAGSADPALRSHQVLAPEIFRIYPDQSWDLLVGKPRFSPTGLKVPLAALGRGFDAPTAVLQCFLLHRGQLVAGLQIKDTFVLFATGDGEEWTRLPLDQWGIQPAGELVSALSTPEGLVLVFNPQGQLSSDSASDAPAPPVALEVWLVPGPS</sequence>
<protein>
    <submittedName>
        <fullName evidence="1">Uncharacterized protein</fullName>
    </submittedName>
</protein>
<name>U5QCY3_GLOK1</name>
<dbReference type="RefSeq" id="WP_023171768.1">
    <property type="nucleotide sequence ID" value="NC_022600.1"/>
</dbReference>
<dbReference type="STRING" id="1183438.GKIL_0495"/>